<dbReference type="Proteomes" id="UP001500840">
    <property type="component" value="Unassembled WGS sequence"/>
</dbReference>
<reference evidence="6" key="1">
    <citation type="journal article" date="2019" name="Int. J. Syst. Evol. Microbiol.">
        <title>The Global Catalogue of Microorganisms (GCM) 10K type strain sequencing project: providing services to taxonomists for standard genome sequencing and annotation.</title>
        <authorList>
            <consortium name="The Broad Institute Genomics Platform"/>
            <consortium name="The Broad Institute Genome Sequencing Center for Infectious Disease"/>
            <person name="Wu L."/>
            <person name="Ma J."/>
        </authorList>
    </citation>
    <scope>NUCLEOTIDE SEQUENCE [LARGE SCALE GENOMIC DNA]</scope>
    <source>
        <strain evidence="6">JCM 17759</strain>
    </source>
</reference>
<dbReference type="Pfam" id="PF01364">
    <property type="entry name" value="Peptidase_C25"/>
    <property type="match status" value="1"/>
</dbReference>
<dbReference type="SUPFAM" id="SSF52129">
    <property type="entry name" value="Caspase-like"/>
    <property type="match status" value="1"/>
</dbReference>
<dbReference type="RefSeq" id="WP_339936470.1">
    <property type="nucleotide sequence ID" value="NZ_BAABGA010000120.1"/>
</dbReference>
<feature type="region of interest" description="Disordered" evidence="2">
    <location>
        <begin position="446"/>
        <end position="468"/>
    </location>
</feature>
<organism evidence="5 6">
    <name type="scientific">Novipirellula rosea</name>
    <dbReference type="NCBI Taxonomy" id="1031540"/>
    <lineage>
        <taxon>Bacteria</taxon>
        <taxon>Pseudomonadati</taxon>
        <taxon>Planctomycetota</taxon>
        <taxon>Planctomycetia</taxon>
        <taxon>Pirellulales</taxon>
        <taxon>Pirellulaceae</taxon>
        <taxon>Novipirellula</taxon>
    </lineage>
</organism>
<evidence type="ECO:0000259" key="4">
    <source>
        <dbReference type="Pfam" id="PF01364"/>
    </source>
</evidence>
<protein>
    <submittedName>
        <fullName evidence="5">C25 family cysteine peptidase</fullName>
    </submittedName>
</protein>
<dbReference type="PROSITE" id="PS51257">
    <property type="entry name" value="PROKAR_LIPOPROTEIN"/>
    <property type="match status" value="1"/>
</dbReference>
<name>A0ABP8NVS1_9BACT</name>
<evidence type="ECO:0000256" key="2">
    <source>
        <dbReference type="SAM" id="MobiDB-lite"/>
    </source>
</evidence>
<evidence type="ECO:0000256" key="3">
    <source>
        <dbReference type="SAM" id="SignalP"/>
    </source>
</evidence>
<evidence type="ECO:0000313" key="6">
    <source>
        <dbReference type="Proteomes" id="UP001500840"/>
    </source>
</evidence>
<dbReference type="EMBL" id="BAABGA010000120">
    <property type="protein sequence ID" value="GAA4472184.1"/>
    <property type="molecule type" value="Genomic_DNA"/>
</dbReference>
<keyword evidence="6" id="KW-1185">Reference proteome</keyword>
<dbReference type="Gene3D" id="3.40.50.1460">
    <property type="match status" value="1"/>
</dbReference>
<keyword evidence="1 3" id="KW-0732">Signal</keyword>
<dbReference type="Gene3D" id="3.40.50.10390">
    <property type="entry name" value="Gingipain r, domain 1"/>
    <property type="match status" value="1"/>
</dbReference>
<evidence type="ECO:0000256" key="1">
    <source>
        <dbReference type="ARBA" id="ARBA00022729"/>
    </source>
</evidence>
<feature type="signal peptide" evidence="3">
    <location>
        <begin position="1"/>
        <end position="29"/>
    </location>
</feature>
<dbReference type="InterPro" id="IPR001769">
    <property type="entry name" value="Gingipain"/>
</dbReference>
<feature type="chain" id="PRO_5046106935" evidence="3">
    <location>
        <begin position="30"/>
        <end position="517"/>
    </location>
</feature>
<gene>
    <name evidence="5" type="ORF">GCM10023156_68090</name>
</gene>
<sequence length="517" mass="55575">MFSRNTFFSLSALLLVVACAVADRRAAVAADILAVCPPTYRAELRHWIDHRQRDGLSVSIVENHPDAKSLQAAIQASADPSTRYVVLVGDAPSIGTTCNPLLEIPTTYSATTVTAKYGSTPTLSSDMPFGDFDGDGIPEAVVGRFPVKAETQLQSFVERIIRYEQNADFGSWRGNVQLVGGIGGFGGMIDTAIESVTRTIVTGVLPAETRTTVAYASPNHRFFPKTKSFTEAVIENYNRGARFWVYAGHGQVTHLDRVPANAQGQPVLDCDSIGQLNCVGACSPIALLLACYTGAIDAPQDCFAERMLLADGGPIAVIAGTRVTMPYGNATAAIGLIDGVYHQKEARLGDAWLNTLVEMQRDSTTDRSTTRMMIDSLATMISPAGTNLVDERREHVRLYNLLGDPTLRLHPPESLDIQVKPGYNPGETITIESTCSIDGELTMTLDRPLGSSSDDDDPNQTSIASITQPVTANQTHQCVFVLPTDVSGPLTVRCLVAGEQTWATASASTIVRQPAKR</sequence>
<accession>A0ABP8NVS1</accession>
<feature type="domain" description="Gingipain" evidence="4">
    <location>
        <begin position="33"/>
        <end position="409"/>
    </location>
</feature>
<dbReference type="InterPro" id="IPR029031">
    <property type="entry name" value="Gingipain_N_sf"/>
</dbReference>
<proteinExistence type="predicted"/>
<comment type="caution">
    <text evidence="5">The sequence shown here is derived from an EMBL/GenBank/DDBJ whole genome shotgun (WGS) entry which is preliminary data.</text>
</comment>
<feature type="compositionally biased region" description="Polar residues" evidence="2">
    <location>
        <begin position="459"/>
        <end position="468"/>
    </location>
</feature>
<dbReference type="InterPro" id="IPR029030">
    <property type="entry name" value="Caspase-like_dom_sf"/>
</dbReference>
<evidence type="ECO:0000313" key="5">
    <source>
        <dbReference type="EMBL" id="GAA4472184.1"/>
    </source>
</evidence>